<dbReference type="AlphaFoldDB" id="A0A7R9HP29"/>
<feature type="transmembrane region" description="Helical" evidence="12">
    <location>
        <begin position="294"/>
        <end position="317"/>
    </location>
</feature>
<dbReference type="PANTHER" id="PTHR46531:SF1">
    <property type="entry name" value="ZINC TRANSPORTER 6"/>
    <property type="match status" value="1"/>
</dbReference>
<evidence type="ECO:0000259" key="13">
    <source>
        <dbReference type="Pfam" id="PF01545"/>
    </source>
</evidence>
<keyword evidence="2" id="KW-0813">Transport</keyword>
<organism evidence="14">
    <name type="scientific">Timema monikensis</name>
    <dbReference type="NCBI Taxonomy" id="170555"/>
    <lineage>
        <taxon>Eukaryota</taxon>
        <taxon>Metazoa</taxon>
        <taxon>Ecdysozoa</taxon>
        <taxon>Arthropoda</taxon>
        <taxon>Hexapoda</taxon>
        <taxon>Insecta</taxon>
        <taxon>Pterygota</taxon>
        <taxon>Neoptera</taxon>
        <taxon>Polyneoptera</taxon>
        <taxon>Phasmatodea</taxon>
        <taxon>Timematodea</taxon>
        <taxon>Timematoidea</taxon>
        <taxon>Timematidae</taxon>
        <taxon>Timema</taxon>
    </lineage>
</organism>
<name>A0A7R9HP29_9NEOP</name>
<dbReference type="EMBL" id="OB794173">
    <property type="protein sequence ID" value="CAD7429687.1"/>
    <property type="molecule type" value="Genomic_DNA"/>
</dbReference>
<dbReference type="Pfam" id="PF01545">
    <property type="entry name" value="Cation_efflux"/>
    <property type="match status" value="1"/>
</dbReference>
<evidence type="ECO:0000256" key="6">
    <source>
        <dbReference type="ARBA" id="ARBA00023034"/>
    </source>
</evidence>
<feature type="transmembrane region" description="Helical" evidence="12">
    <location>
        <begin position="269"/>
        <end position="287"/>
    </location>
</feature>
<dbReference type="GO" id="GO:0006829">
    <property type="term" value="P:zinc ion transport"/>
    <property type="evidence" value="ECO:0007669"/>
    <property type="project" value="TreeGrafter"/>
</dbReference>
<keyword evidence="6" id="KW-0333">Golgi apparatus</keyword>
<feature type="transmembrane region" description="Helical" evidence="12">
    <location>
        <begin position="164"/>
        <end position="185"/>
    </location>
</feature>
<comment type="subunit">
    <text evidence="9">Heterodimer with SLC30A5; form a functional zinc ion transmembrane transporter.</text>
</comment>
<evidence type="ECO:0000313" key="14">
    <source>
        <dbReference type="EMBL" id="CAD7429687.1"/>
    </source>
</evidence>
<dbReference type="Gene3D" id="1.20.1510.10">
    <property type="entry name" value="Cation efflux protein transmembrane domain"/>
    <property type="match status" value="1"/>
</dbReference>
<comment type="function">
    <text evidence="10">Has probably no intrinsic transporter activity but together with SLC30A5 forms a functional zinc ion:proton antiporter heterodimer, mediating zinc entry into the lumen of organelles along the secretory pathway. As part of that zinc ion:proton antiporter, contributes to zinc ion homeostasis within the early secretory pathway and regulates the activation and folding of enzymes like alkaline phosphatases and enzymes involved in phosphatidylinositol glycan anchor biosynthesis.</text>
</comment>
<keyword evidence="7" id="KW-0406">Ion transport</keyword>
<feature type="transmembrane region" description="Helical" evidence="12">
    <location>
        <begin position="94"/>
        <end position="116"/>
    </location>
</feature>
<evidence type="ECO:0000256" key="12">
    <source>
        <dbReference type="SAM" id="Phobius"/>
    </source>
</evidence>
<dbReference type="InterPro" id="IPR058533">
    <property type="entry name" value="Cation_efflux_TM"/>
</dbReference>
<evidence type="ECO:0000256" key="7">
    <source>
        <dbReference type="ARBA" id="ARBA00023065"/>
    </source>
</evidence>
<dbReference type="SUPFAM" id="SSF161111">
    <property type="entry name" value="Cation efflux protein transmembrane domain-like"/>
    <property type="match status" value="1"/>
</dbReference>
<dbReference type="GO" id="GO:0008324">
    <property type="term" value="F:monoatomic cation transmembrane transporter activity"/>
    <property type="evidence" value="ECO:0007669"/>
    <property type="project" value="InterPro"/>
</dbReference>
<keyword evidence="8 12" id="KW-0472">Membrane</keyword>
<evidence type="ECO:0000256" key="10">
    <source>
        <dbReference type="ARBA" id="ARBA00045455"/>
    </source>
</evidence>
<evidence type="ECO:0000256" key="4">
    <source>
        <dbReference type="ARBA" id="ARBA00022833"/>
    </source>
</evidence>
<comment type="subcellular location">
    <subcellularLocation>
        <location evidence="1">Golgi apparatus</location>
        <location evidence="1">trans-Golgi network membrane</location>
        <topology evidence="1">Multi-pass membrane protein</topology>
    </subcellularLocation>
</comment>
<feature type="domain" description="Cation efflux protein transmembrane" evidence="13">
    <location>
        <begin position="96"/>
        <end position="323"/>
    </location>
</feature>
<dbReference type="InterPro" id="IPR052005">
    <property type="entry name" value="CDF_SLC30A"/>
</dbReference>
<keyword evidence="5 12" id="KW-1133">Transmembrane helix</keyword>
<evidence type="ECO:0000256" key="11">
    <source>
        <dbReference type="SAM" id="MobiDB-lite"/>
    </source>
</evidence>
<evidence type="ECO:0000256" key="9">
    <source>
        <dbReference type="ARBA" id="ARBA00038600"/>
    </source>
</evidence>
<feature type="transmembrane region" description="Helical" evidence="12">
    <location>
        <begin position="205"/>
        <end position="223"/>
    </location>
</feature>
<evidence type="ECO:0000256" key="5">
    <source>
        <dbReference type="ARBA" id="ARBA00022989"/>
    </source>
</evidence>
<evidence type="ECO:0000256" key="3">
    <source>
        <dbReference type="ARBA" id="ARBA00022692"/>
    </source>
</evidence>
<feature type="compositionally biased region" description="Low complexity" evidence="11">
    <location>
        <begin position="465"/>
        <end position="480"/>
    </location>
</feature>
<evidence type="ECO:0000256" key="8">
    <source>
        <dbReference type="ARBA" id="ARBA00023136"/>
    </source>
</evidence>
<dbReference type="PANTHER" id="PTHR46531">
    <property type="entry name" value="ZINC TRANSPORTER 6"/>
    <property type="match status" value="1"/>
</dbReference>
<evidence type="ECO:0000256" key="1">
    <source>
        <dbReference type="ARBA" id="ARBA00004166"/>
    </source>
</evidence>
<evidence type="ECO:0000256" key="2">
    <source>
        <dbReference type="ARBA" id="ARBA00022448"/>
    </source>
</evidence>
<keyword evidence="3 12" id="KW-0812">Transmembrane</keyword>
<gene>
    <name evidence="14" type="ORF">TMSB3V08_LOCUS6463</name>
</gene>
<sequence>MKIIVPNRDKSTAPAMQSLEIFPSSLVPWPKTRSRENQFGIPEGEETFGGCIISRNILMLDWAAKDEIGGTHPSDWSLGSELSALLRDKRTRRIALLLVFNLTSCFFLVAWCASTQSIVVLTQLYTFVSVHGMYRWYRSSLLTCLLTVWVEAKKPSPVFSYGYERFEVLAVFSATVLAQLGSLFVIKESVERLLLHQPEIHTGRLMVGAGLAFMCHLVVTYGLRNAALEHVIAASSSSWLQEHVSDISQTICSFVPALSHLLLPRVNPMILISFAGAVSIFISDLIIQLRYYYVVDTLAAICVSSMMCATMLPMSVYSGKVLLQVFDDPCLYRVCSSLQTTPSHIVGQLDKCLRETLTIDGVLEFRNEHFWTLSFGKLAGSLQVRVRRDADEQLVLAHVVDRLSNLVTVLSVQVFKDDWTYRRGGALQPTCAPLPVQSAAVPVNVLEANHTPPVSHYETVDDLYPPSSTVTSLPPSVPLSNNVHTHANSSSSHRNKSLSSKSINNSMYSNVYQTTHFRPVPSVENNYLSSLPPAVTPSSTFPGSNAWFTNRPVVAPMDAVSPKRMNPFSAVPTVSSVQRNNLLLSGTKTLDADSFSFQPR</sequence>
<keyword evidence="4" id="KW-0862">Zinc</keyword>
<reference evidence="14" key="1">
    <citation type="submission" date="2020-11" db="EMBL/GenBank/DDBJ databases">
        <authorList>
            <person name="Tran Van P."/>
        </authorList>
    </citation>
    <scope>NUCLEOTIDE SEQUENCE</scope>
</reference>
<feature type="compositionally biased region" description="Low complexity" evidence="11">
    <location>
        <begin position="488"/>
        <end position="500"/>
    </location>
</feature>
<feature type="region of interest" description="Disordered" evidence="11">
    <location>
        <begin position="465"/>
        <end position="500"/>
    </location>
</feature>
<dbReference type="InterPro" id="IPR027469">
    <property type="entry name" value="Cation_efflux_TMD_sf"/>
</dbReference>
<protein>
    <recommendedName>
        <fullName evidence="13">Cation efflux protein transmembrane domain-containing protein</fullName>
    </recommendedName>
</protein>
<proteinExistence type="predicted"/>
<accession>A0A7R9HP29</accession>
<dbReference type="GO" id="GO:0016020">
    <property type="term" value="C:membrane"/>
    <property type="evidence" value="ECO:0007669"/>
    <property type="project" value="InterPro"/>
</dbReference>
<dbReference type="GO" id="GO:0005794">
    <property type="term" value="C:Golgi apparatus"/>
    <property type="evidence" value="ECO:0007669"/>
    <property type="project" value="UniProtKB-SubCell"/>
</dbReference>